<sequence length="224" mass="23869">MSVRKAHVSSLNRIAARAGLVAVIVLSSACSVLPRPEPVDTYLLPGAPASRMAAQGQGEQALPVSLRVSRPVAGTQLSGQRILVVPDANRVSVYKGANWSEPVPVLLRDRIVEAFRSDGRIAALSSDEQRLQADYEIASELLAFHSEYRDGAPEVVVRLDARLVQRDGRRIVASRLFEARQRPAGVAVPQVVAGFGEASTAVTGALVDWAAGEIARCLPKACAD</sequence>
<dbReference type="KEGG" id="thu:AC731_002985"/>
<dbReference type="STRING" id="1134435.AC731_002985"/>
<organism evidence="2 3">
    <name type="scientific">Thauera humireducens</name>
    <dbReference type="NCBI Taxonomy" id="1134435"/>
    <lineage>
        <taxon>Bacteria</taxon>
        <taxon>Pseudomonadati</taxon>
        <taxon>Pseudomonadota</taxon>
        <taxon>Betaproteobacteria</taxon>
        <taxon>Rhodocyclales</taxon>
        <taxon>Zoogloeaceae</taxon>
        <taxon>Thauera</taxon>
    </lineage>
</organism>
<protein>
    <submittedName>
        <fullName evidence="2">ABC transporter</fullName>
    </submittedName>
</protein>
<dbReference type="Pfam" id="PF03886">
    <property type="entry name" value="ABC_trans_aux"/>
    <property type="match status" value="1"/>
</dbReference>
<gene>
    <name evidence="2" type="ORF">AC731_002985</name>
</gene>
<keyword evidence="3" id="KW-1185">Reference proteome</keyword>
<evidence type="ECO:0000259" key="1">
    <source>
        <dbReference type="Pfam" id="PF03886"/>
    </source>
</evidence>
<dbReference type="EMBL" id="CP014646">
    <property type="protein sequence ID" value="AMO35997.1"/>
    <property type="molecule type" value="Genomic_DNA"/>
</dbReference>
<dbReference type="AlphaFoldDB" id="A0A140IE22"/>
<dbReference type="Proteomes" id="UP000036902">
    <property type="component" value="Chromosome"/>
</dbReference>
<dbReference type="InterPro" id="IPR005586">
    <property type="entry name" value="ABC_trans_aux"/>
</dbReference>
<name>A0A140IE22_9RHOO</name>
<dbReference type="PROSITE" id="PS51257">
    <property type="entry name" value="PROKAR_LIPOPROTEIN"/>
    <property type="match status" value="1"/>
</dbReference>
<proteinExistence type="predicted"/>
<feature type="domain" description="ABC-type transport auxiliary lipoprotein component" evidence="1">
    <location>
        <begin position="42"/>
        <end position="203"/>
    </location>
</feature>
<dbReference type="RefSeq" id="WP_048709159.1">
    <property type="nucleotide sequence ID" value="NZ_CP014646.1"/>
</dbReference>
<reference evidence="3" key="1">
    <citation type="submission" date="2016-03" db="EMBL/GenBank/DDBJ databases">
        <authorList>
            <person name="Ma C."/>
            <person name="Zhou S."/>
            <person name="Yang G."/>
        </authorList>
    </citation>
    <scope>NUCLEOTIDE SEQUENCE [LARGE SCALE GENOMIC DNA]</scope>
    <source>
        <strain evidence="3">SgZ-1</strain>
    </source>
</reference>
<accession>A0A140IE22</accession>
<evidence type="ECO:0000313" key="3">
    <source>
        <dbReference type="Proteomes" id="UP000036902"/>
    </source>
</evidence>
<dbReference type="SUPFAM" id="SSF159594">
    <property type="entry name" value="XCC0632-like"/>
    <property type="match status" value="1"/>
</dbReference>
<dbReference type="Gene3D" id="3.40.50.10610">
    <property type="entry name" value="ABC-type transport auxiliary lipoprotein component"/>
    <property type="match status" value="1"/>
</dbReference>
<evidence type="ECO:0000313" key="2">
    <source>
        <dbReference type="EMBL" id="AMO35997.1"/>
    </source>
</evidence>